<dbReference type="UniPathway" id="UPA00904">
    <property type="reaction ID" value="UER00871"/>
</dbReference>
<feature type="domain" description="Nucleoside phosphorylase" evidence="6">
    <location>
        <begin position="3"/>
        <end position="246"/>
    </location>
</feature>
<dbReference type="InterPro" id="IPR035994">
    <property type="entry name" value="Nucleoside_phosphorylase_sf"/>
</dbReference>
<organism evidence="7 8">
    <name type="scientific">Massilia timonae</name>
    <dbReference type="NCBI Taxonomy" id="47229"/>
    <lineage>
        <taxon>Bacteria</taxon>
        <taxon>Pseudomonadati</taxon>
        <taxon>Pseudomonadota</taxon>
        <taxon>Betaproteobacteria</taxon>
        <taxon>Burkholderiales</taxon>
        <taxon>Oxalobacteraceae</taxon>
        <taxon>Telluria group</taxon>
        <taxon>Massilia</taxon>
    </lineage>
</organism>
<dbReference type="NCBIfam" id="TIGR01704">
    <property type="entry name" value="MTA_SAH-Nsdase"/>
    <property type="match status" value="1"/>
</dbReference>
<name>A0A1S2NGP4_9BURK</name>
<dbReference type="Proteomes" id="UP000180246">
    <property type="component" value="Unassembled WGS sequence"/>
</dbReference>
<evidence type="ECO:0000256" key="3">
    <source>
        <dbReference type="ARBA" id="ARBA00022605"/>
    </source>
</evidence>
<sequence>MRLGIISALHEEQAGLVEAMEGPAKLIHGKREFWVGRLWEIDAVCVLSRIGKVAAAMTATTLVEKFGVTHILFTGVAGAGDKTIRVGDIVVAESLVQHDMDASPLFPRFEVPLTGRTHFQPDQQLSLRLSGAAHAFLECDFLETISETERQAFGLAQPRVHRGLIASGDQFVNDRLRIDALNGALPGLVAVEMEGAAVAQVCHELDVPFAVIRAVSDNANENAAHDFMRFVKSVAAQYAFHITRRLCRHLVEAPLQPRSESAGM</sequence>
<proteinExistence type="predicted"/>
<dbReference type="GO" id="GO:0008930">
    <property type="term" value="F:methylthioadenosine nucleosidase activity"/>
    <property type="evidence" value="ECO:0007669"/>
    <property type="project" value="InterPro"/>
</dbReference>
<dbReference type="InterPro" id="IPR010049">
    <property type="entry name" value="MTA_SAH_Nsdase"/>
</dbReference>
<dbReference type="SUPFAM" id="SSF53167">
    <property type="entry name" value="Purine and uridine phosphorylases"/>
    <property type="match status" value="1"/>
</dbReference>
<dbReference type="GO" id="GO:0009164">
    <property type="term" value="P:nucleoside catabolic process"/>
    <property type="evidence" value="ECO:0007669"/>
    <property type="project" value="InterPro"/>
</dbReference>
<keyword evidence="3" id="KW-0028">Amino-acid biosynthesis</keyword>
<dbReference type="Pfam" id="PF01048">
    <property type="entry name" value="PNP_UDP_1"/>
    <property type="match status" value="1"/>
</dbReference>
<dbReference type="GO" id="GO:0008782">
    <property type="term" value="F:adenosylhomocysteine nucleosidase activity"/>
    <property type="evidence" value="ECO:0007669"/>
    <property type="project" value="UniProtKB-EC"/>
</dbReference>
<comment type="caution">
    <text evidence="7">The sequence shown here is derived from an EMBL/GenBank/DDBJ whole genome shotgun (WGS) entry which is preliminary data.</text>
</comment>
<dbReference type="GO" id="GO:0019284">
    <property type="term" value="P:L-methionine salvage from S-adenosylmethionine"/>
    <property type="evidence" value="ECO:0007669"/>
    <property type="project" value="TreeGrafter"/>
</dbReference>
<evidence type="ECO:0000256" key="2">
    <source>
        <dbReference type="ARBA" id="ARBA00011974"/>
    </source>
</evidence>
<gene>
    <name evidence="7" type="primary">mtnN</name>
    <name evidence="7" type="ORF">LO55_1430</name>
</gene>
<dbReference type="GO" id="GO:0019509">
    <property type="term" value="P:L-methionine salvage from methylthioadenosine"/>
    <property type="evidence" value="ECO:0007669"/>
    <property type="project" value="UniProtKB-UniPathway"/>
</dbReference>
<accession>A0A1S2NGP4</accession>
<dbReference type="AlphaFoldDB" id="A0A1S2NGP4"/>
<comment type="pathway">
    <text evidence="1">Amino-acid biosynthesis; L-methionine biosynthesis via salvage pathway; S-methyl-5-thio-alpha-D-ribose 1-phosphate from S-methyl-5'-thioadenosine (hydrolase route): step 1/2.</text>
</comment>
<evidence type="ECO:0000256" key="5">
    <source>
        <dbReference type="ARBA" id="ARBA00023167"/>
    </source>
</evidence>
<keyword evidence="4 7" id="KW-0378">Hydrolase</keyword>
<evidence type="ECO:0000313" key="8">
    <source>
        <dbReference type="Proteomes" id="UP000180246"/>
    </source>
</evidence>
<evidence type="ECO:0000259" key="6">
    <source>
        <dbReference type="Pfam" id="PF01048"/>
    </source>
</evidence>
<keyword evidence="7" id="KW-0326">Glycosidase</keyword>
<dbReference type="EMBL" id="JRYB01000001">
    <property type="protein sequence ID" value="OIJ43884.1"/>
    <property type="molecule type" value="Genomic_DNA"/>
</dbReference>
<evidence type="ECO:0000313" key="7">
    <source>
        <dbReference type="EMBL" id="OIJ43884.1"/>
    </source>
</evidence>
<dbReference type="RefSeq" id="WP_071360956.1">
    <property type="nucleotide sequence ID" value="NZ_DAMCQJ010000004.1"/>
</dbReference>
<dbReference type="PANTHER" id="PTHR46832:SF1">
    <property type="entry name" value="5'-METHYLTHIOADENOSINE_S-ADENOSYLHOMOCYSTEINE NUCLEOSIDASE"/>
    <property type="match status" value="1"/>
</dbReference>
<protein>
    <recommendedName>
        <fullName evidence="2">adenosylhomocysteine nucleosidase</fullName>
        <ecNumber evidence="2">3.2.2.9</ecNumber>
    </recommendedName>
</protein>
<dbReference type="PANTHER" id="PTHR46832">
    <property type="entry name" value="5'-METHYLTHIOADENOSINE/S-ADENOSYLHOMOCYSTEINE NUCLEOSIDASE"/>
    <property type="match status" value="1"/>
</dbReference>
<dbReference type="EC" id="3.2.2.9" evidence="2"/>
<dbReference type="Gene3D" id="3.40.50.1580">
    <property type="entry name" value="Nucleoside phosphorylase domain"/>
    <property type="match status" value="1"/>
</dbReference>
<evidence type="ECO:0000256" key="1">
    <source>
        <dbReference type="ARBA" id="ARBA00004945"/>
    </source>
</evidence>
<dbReference type="GO" id="GO:0005829">
    <property type="term" value="C:cytosol"/>
    <property type="evidence" value="ECO:0007669"/>
    <property type="project" value="TreeGrafter"/>
</dbReference>
<dbReference type="CDD" id="cd09008">
    <property type="entry name" value="MTAN"/>
    <property type="match status" value="1"/>
</dbReference>
<dbReference type="InterPro" id="IPR000845">
    <property type="entry name" value="Nucleoside_phosphorylase_d"/>
</dbReference>
<evidence type="ECO:0000256" key="4">
    <source>
        <dbReference type="ARBA" id="ARBA00022801"/>
    </source>
</evidence>
<dbReference type="NCBIfam" id="NF004079">
    <property type="entry name" value="PRK05584.1"/>
    <property type="match status" value="1"/>
</dbReference>
<keyword evidence="5" id="KW-0486">Methionine biosynthesis</keyword>
<reference evidence="7 8" key="1">
    <citation type="submission" date="2014-10" db="EMBL/GenBank/DDBJ databases">
        <authorList>
            <person name="Seo M.-J."/>
            <person name="Seok Y.J."/>
            <person name="Cha I.-T."/>
        </authorList>
    </citation>
    <scope>NUCLEOTIDE SEQUENCE [LARGE SCALE GENOMIC DNA]</scope>
    <source>
        <strain evidence="7 8">NEU</strain>
    </source>
</reference>